<accession>A0ABY7VH30</accession>
<evidence type="ECO:0000313" key="1">
    <source>
        <dbReference type="EMBL" id="WDE12886.1"/>
    </source>
</evidence>
<organism evidence="1 2">
    <name type="scientific">Thalassomonas haliotis</name>
    <dbReference type="NCBI Taxonomy" id="485448"/>
    <lineage>
        <taxon>Bacteria</taxon>
        <taxon>Pseudomonadati</taxon>
        <taxon>Pseudomonadota</taxon>
        <taxon>Gammaproteobacteria</taxon>
        <taxon>Alteromonadales</taxon>
        <taxon>Colwelliaceae</taxon>
        <taxon>Thalassomonas</taxon>
    </lineage>
</organism>
<gene>
    <name evidence="1" type="ORF">H3N35_05325</name>
</gene>
<dbReference type="RefSeq" id="WP_274053211.1">
    <property type="nucleotide sequence ID" value="NZ_CP059693.1"/>
</dbReference>
<evidence type="ECO:0008006" key="3">
    <source>
        <dbReference type="Google" id="ProtNLM"/>
    </source>
</evidence>
<reference evidence="1 2" key="1">
    <citation type="journal article" date="2022" name="Mar. Drugs">
        <title>Bioassay-Guided Fractionation Leads to the Detection of Cholic Acid Generated by the Rare Thalassomonas sp.</title>
        <authorList>
            <person name="Pheiffer F."/>
            <person name="Schneider Y.K."/>
            <person name="Hansen E.H."/>
            <person name="Andersen J.H."/>
            <person name="Isaksson J."/>
            <person name="Busche T."/>
            <person name="R C."/>
            <person name="Kalinowski J."/>
            <person name="Zyl L.V."/>
            <person name="Trindade M."/>
        </authorList>
    </citation>
    <scope>NUCLEOTIDE SEQUENCE [LARGE SCALE GENOMIC DNA]</scope>
    <source>
        <strain evidence="1 2">A5K-61T</strain>
    </source>
</reference>
<proteinExistence type="predicted"/>
<protein>
    <recommendedName>
        <fullName evidence="3">Solute-binding protein family 3/N-terminal domain-containing protein</fullName>
    </recommendedName>
</protein>
<name>A0ABY7VH30_9GAMM</name>
<dbReference type="Proteomes" id="UP001215231">
    <property type="component" value="Chromosome"/>
</dbReference>
<evidence type="ECO:0000313" key="2">
    <source>
        <dbReference type="Proteomes" id="UP001215231"/>
    </source>
</evidence>
<sequence length="315" mass="35722">MSFFTSLMPKLVIWPLVASLCAGFSFTAKGQELLWLTHSSFFNPNEKHSQSMDIMGETMTMILDGLGDYQTRVLYANTNSAFNLLKSKSHACTGNKTLSEQRLKFSYASKYPQSIYPGLRLYLKKNSPYFKKIKELLDKHQAISVEQALTQIKDAKFGVVNGRSYTGQLDKLISAPTWKKHFWSRSGEDMASGIIDMLFAERVDFIFEYPSIFDRYRPDGGENPLITSFAIAESPPYVLGYILCSKTPQGLALVNKIDKVIEKISRADDYFNSHINWVSESARQDMARYYNQVYGTSKHIQQVTPTSSPNSGQQE</sequence>
<dbReference type="SUPFAM" id="SSF53850">
    <property type="entry name" value="Periplasmic binding protein-like II"/>
    <property type="match status" value="1"/>
</dbReference>
<dbReference type="EMBL" id="CP059693">
    <property type="protein sequence ID" value="WDE12886.1"/>
    <property type="molecule type" value="Genomic_DNA"/>
</dbReference>
<keyword evidence="2" id="KW-1185">Reference proteome</keyword>